<dbReference type="Proteomes" id="UP000193738">
    <property type="component" value="Unassembled WGS sequence"/>
</dbReference>
<dbReference type="RefSeq" id="WP_036420185.1">
    <property type="nucleotide sequence ID" value="NZ_LQOX01000100.1"/>
</dbReference>
<keyword evidence="2" id="KW-0812">Transmembrane</keyword>
<gene>
    <name evidence="3" type="ORF">AWC07_00495</name>
</gene>
<organism evidence="3 4">
    <name type="scientific">Mycobacterium gastri</name>
    <dbReference type="NCBI Taxonomy" id="1777"/>
    <lineage>
        <taxon>Bacteria</taxon>
        <taxon>Bacillati</taxon>
        <taxon>Actinomycetota</taxon>
        <taxon>Actinomycetes</taxon>
        <taxon>Mycobacteriales</taxon>
        <taxon>Mycobacteriaceae</taxon>
        <taxon>Mycobacterium</taxon>
    </lineage>
</organism>
<name>A0A1X1VK99_MYCGS</name>
<accession>A0A1X1VK99</accession>
<keyword evidence="4" id="KW-1185">Reference proteome</keyword>
<dbReference type="STRING" id="1777.AWC07_00495"/>
<keyword evidence="2" id="KW-1133">Transmembrane helix</keyword>
<dbReference type="AlphaFoldDB" id="A0A1X1VK99"/>
<comment type="caution">
    <text evidence="3">The sequence shown here is derived from an EMBL/GenBank/DDBJ whole genome shotgun (WGS) entry which is preliminary data.</text>
</comment>
<reference evidence="3 4" key="1">
    <citation type="submission" date="2016-01" db="EMBL/GenBank/DDBJ databases">
        <title>The new phylogeny of the genus Mycobacterium.</title>
        <authorList>
            <person name="Tarcisio F."/>
            <person name="Conor M."/>
            <person name="Antonella G."/>
            <person name="Elisabetta G."/>
            <person name="Giulia F.S."/>
            <person name="Sara T."/>
            <person name="Anna F."/>
            <person name="Clotilde B."/>
            <person name="Roberto B."/>
            <person name="Veronica D.S."/>
            <person name="Fabio R."/>
            <person name="Monica P."/>
            <person name="Olivier J."/>
            <person name="Enrico T."/>
            <person name="Nicola S."/>
        </authorList>
    </citation>
    <scope>NUCLEOTIDE SEQUENCE [LARGE SCALE GENOMIC DNA]</scope>
    <source>
        <strain evidence="3 4">DSM 43505</strain>
    </source>
</reference>
<evidence type="ECO:0000256" key="1">
    <source>
        <dbReference type="SAM" id="MobiDB-lite"/>
    </source>
</evidence>
<evidence type="ECO:0000256" key="2">
    <source>
        <dbReference type="SAM" id="Phobius"/>
    </source>
</evidence>
<feature type="transmembrane region" description="Helical" evidence="2">
    <location>
        <begin position="12"/>
        <end position="34"/>
    </location>
</feature>
<keyword evidence="2" id="KW-0472">Membrane</keyword>
<sequence>MIVDTNWPPLTVFAPLLSAVDALVVGYGILLRVLTSRQVRKTARYGPRPARTSTRAGVTASVAD</sequence>
<dbReference type="EMBL" id="LQOX01000100">
    <property type="protein sequence ID" value="ORV69437.1"/>
    <property type="molecule type" value="Genomic_DNA"/>
</dbReference>
<proteinExistence type="predicted"/>
<evidence type="ECO:0000313" key="3">
    <source>
        <dbReference type="EMBL" id="ORV69437.1"/>
    </source>
</evidence>
<evidence type="ECO:0000313" key="4">
    <source>
        <dbReference type="Proteomes" id="UP000193738"/>
    </source>
</evidence>
<feature type="region of interest" description="Disordered" evidence="1">
    <location>
        <begin position="42"/>
        <end position="64"/>
    </location>
</feature>
<protein>
    <submittedName>
        <fullName evidence="3">Uncharacterized protein</fullName>
    </submittedName>
</protein>